<dbReference type="Proteomes" id="UP001140172">
    <property type="component" value="Unassembled WGS sequence"/>
</dbReference>
<name>A0A9W8HI20_9FUNG</name>
<dbReference type="SMART" id="SM00248">
    <property type="entry name" value="ANK"/>
    <property type="match status" value="3"/>
</dbReference>
<feature type="compositionally biased region" description="Low complexity" evidence="5">
    <location>
        <begin position="451"/>
        <end position="463"/>
    </location>
</feature>
<keyword evidence="2 3" id="KW-0040">ANK repeat</keyword>
<feature type="region of interest" description="Disordered" evidence="5">
    <location>
        <begin position="829"/>
        <end position="861"/>
    </location>
</feature>
<dbReference type="GO" id="GO:0001228">
    <property type="term" value="F:DNA-binding transcription activator activity, RNA polymerase II-specific"/>
    <property type="evidence" value="ECO:0007669"/>
    <property type="project" value="UniProtKB-ARBA"/>
</dbReference>
<dbReference type="Gene3D" id="1.25.40.20">
    <property type="entry name" value="Ankyrin repeat-containing domain"/>
    <property type="match status" value="1"/>
</dbReference>
<dbReference type="InterPro" id="IPR002110">
    <property type="entry name" value="Ankyrin_rpt"/>
</dbReference>
<comment type="caution">
    <text evidence="7">The sequence shown here is derived from an EMBL/GenBank/DDBJ whole genome shotgun (WGS) entry which is preliminary data.</text>
</comment>
<feature type="region of interest" description="Disordered" evidence="5">
    <location>
        <begin position="315"/>
        <end position="392"/>
    </location>
</feature>
<feature type="compositionally biased region" description="Basic and acidic residues" evidence="5">
    <location>
        <begin position="145"/>
        <end position="154"/>
    </location>
</feature>
<feature type="coiled-coil region" evidence="4">
    <location>
        <begin position="782"/>
        <end position="809"/>
    </location>
</feature>
<dbReference type="SUPFAM" id="SSF48403">
    <property type="entry name" value="Ankyrin repeat"/>
    <property type="match status" value="1"/>
</dbReference>
<dbReference type="OrthoDB" id="6718656at2759"/>
<evidence type="ECO:0000313" key="8">
    <source>
        <dbReference type="Proteomes" id="UP001140172"/>
    </source>
</evidence>
<feature type="repeat" description="ANK" evidence="3">
    <location>
        <begin position="516"/>
        <end position="548"/>
    </location>
</feature>
<dbReference type="AlphaFoldDB" id="A0A9W8HI20"/>
<dbReference type="GO" id="GO:0033309">
    <property type="term" value="C:SBF transcription complex"/>
    <property type="evidence" value="ECO:0007669"/>
    <property type="project" value="TreeGrafter"/>
</dbReference>
<evidence type="ECO:0000256" key="1">
    <source>
        <dbReference type="ARBA" id="ARBA00022737"/>
    </source>
</evidence>
<dbReference type="SUPFAM" id="SSF54616">
    <property type="entry name" value="DNA-binding domain of Mlu1-box binding protein MBP1"/>
    <property type="match status" value="1"/>
</dbReference>
<dbReference type="Gene3D" id="3.10.260.10">
    <property type="entry name" value="Transcription regulator HTH, APSES-type DNA-binding domain"/>
    <property type="match status" value="1"/>
</dbReference>
<proteinExistence type="predicted"/>
<feature type="domain" description="HTH APSES-type" evidence="6">
    <location>
        <begin position="23"/>
        <end position="129"/>
    </location>
</feature>
<evidence type="ECO:0000256" key="3">
    <source>
        <dbReference type="PROSITE-ProRule" id="PRU00023"/>
    </source>
</evidence>
<evidence type="ECO:0000256" key="5">
    <source>
        <dbReference type="SAM" id="MobiDB-lite"/>
    </source>
</evidence>
<evidence type="ECO:0000256" key="2">
    <source>
        <dbReference type="ARBA" id="ARBA00023043"/>
    </source>
</evidence>
<feature type="region of interest" description="Disordered" evidence="5">
    <location>
        <begin position="446"/>
        <end position="468"/>
    </location>
</feature>
<dbReference type="InterPro" id="IPR036887">
    <property type="entry name" value="HTH_APSES_sf"/>
</dbReference>
<reference evidence="7" key="1">
    <citation type="submission" date="2022-07" db="EMBL/GenBank/DDBJ databases">
        <title>Phylogenomic reconstructions and comparative analyses of Kickxellomycotina fungi.</title>
        <authorList>
            <person name="Reynolds N.K."/>
            <person name="Stajich J.E."/>
            <person name="Barry K."/>
            <person name="Grigoriev I.V."/>
            <person name="Crous P."/>
            <person name="Smith M.E."/>
        </authorList>
    </citation>
    <scope>NUCLEOTIDE SEQUENCE</scope>
    <source>
        <strain evidence="7">BCRC 34489</strain>
    </source>
</reference>
<gene>
    <name evidence="7" type="primary">MBP1</name>
    <name evidence="7" type="ORF">GGI15_001650</name>
</gene>
<accession>A0A9W8HI20</accession>
<dbReference type="PROSITE" id="PS50297">
    <property type="entry name" value="ANK_REP_REGION"/>
    <property type="match status" value="1"/>
</dbReference>
<sequence length="916" mass="100374">MSGAATKENRRGPSEMGINNTQVWSASYAGVEVFQILLNGTAIMRRRKDSYINATHILKCARFDKPHRTRFLERQIHTGIHEKVQGGYGKYQGTWVPLERAKSLAKELGVFDMLQYLFDYNPAPGEKPPTAPRSLESMYNKRKTKENGEVSERGAKRRIGGSINASKQHQQPKRQGSGSLSSILNRTSPEVSLSAQMQQEPTHQRQSSRASVNAVGGPSAGWHEYSAPNSAPATPQNGRNVHSSLPPPMQYQQKQQYGYQHQQQFDQNKNNAGFMTPETPENGTGYHLLQQAGSYRMHDRAMPYEQATPTVAGARQMERQSEMQAPPSMLGYNDGNNSAHSGSGSPPNDRRALRDISSGYHRAHPAMQSASKSHSSSLMTPPPSVMRRPGPVVQRPPVSVVAPVPMSATSPFSALSAHTTAMTTASSMSTAAMPLSTHLTPAAHTAPIVNPAPRTTSGSTSTAPSPPNTYLLDYTQQLVAYLSQPRVPQQRAQSEISHLLVSQRLAPVVNTPISADGLTLLHLAMLNAHWDVVQTLLNSGANSTSTTRDGQTALMLALGFPSIWRDRGTNILTWLLEAMPLAMFCRDKQGRSVLHWASMTHLRTSEWTYASAYYIQELLKQLKRLGRTDVIGWADAKGRRAFDLAKSAGLDETADILERAMPPKLDIDRYNAVAVSASELITTATLELQRDHKRQQAAIDADTEHAASLLLDLRREHESTQQTARSAQAVIDQLDAAQQREQHLKRCVEHAVNLQQAARIAAVMQTPTKAATNSQEHKSSSEEDLRAELHSLRRQAQMYELKSRELASEYADLAALVRPWPRPPALTLFESEEGAGSRVPSLSSSALSSTRHSPSSSVADAETADVKAITAALAAEERRLQKFERVVEAACGDLTLDKVRTVVGPVLSVLNNGNTL</sequence>
<feature type="compositionally biased region" description="Low complexity" evidence="5">
    <location>
        <begin position="837"/>
        <end position="859"/>
    </location>
</feature>
<keyword evidence="8" id="KW-1185">Reference proteome</keyword>
<dbReference type="PROSITE" id="PS50088">
    <property type="entry name" value="ANK_REPEAT"/>
    <property type="match status" value="1"/>
</dbReference>
<feature type="region of interest" description="Disordered" evidence="5">
    <location>
        <begin position="123"/>
        <end position="262"/>
    </location>
</feature>
<dbReference type="InterPro" id="IPR018004">
    <property type="entry name" value="KilA/APSES_HTH"/>
</dbReference>
<dbReference type="InterPro" id="IPR036770">
    <property type="entry name" value="Ankyrin_rpt-contain_sf"/>
</dbReference>
<evidence type="ECO:0000259" key="6">
    <source>
        <dbReference type="PROSITE" id="PS51299"/>
    </source>
</evidence>
<dbReference type="GO" id="GO:0003677">
    <property type="term" value="F:DNA binding"/>
    <property type="evidence" value="ECO:0007669"/>
    <property type="project" value="InterPro"/>
</dbReference>
<evidence type="ECO:0000313" key="7">
    <source>
        <dbReference type="EMBL" id="KAJ2786283.1"/>
    </source>
</evidence>
<dbReference type="PANTHER" id="PTHR43828:SF5">
    <property type="entry name" value="TRANSCRIPTIONAL REPRESSOR XBP1"/>
    <property type="match status" value="1"/>
</dbReference>
<dbReference type="GO" id="GO:0030907">
    <property type="term" value="C:MBF transcription complex"/>
    <property type="evidence" value="ECO:0007669"/>
    <property type="project" value="TreeGrafter"/>
</dbReference>
<dbReference type="InterPro" id="IPR003163">
    <property type="entry name" value="Tscrpt_reg_HTH_APSES-type"/>
</dbReference>
<protein>
    <submittedName>
        <fullName evidence="7">Transcription factor mbp1</fullName>
    </submittedName>
</protein>
<dbReference type="EMBL" id="JANBUM010000070">
    <property type="protein sequence ID" value="KAJ2786283.1"/>
    <property type="molecule type" value="Genomic_DNA"/>
</dbReference>
<dbReference type="PANTHER" id="PTHR43828">
    <property type="entry name" value="ASPARAGINASE"/>
    <property type="match status" value="1"/>
</dbReference>
<dbReference type="SMART" id="SM01252">
    <property type="entry name" value="KilA-N"/>
    <property type="match status" value="1"/>
</dbReference>
<dbReference type="PROSITE" id="PS51299">
    <property type="entry name" value="HTH_APSES"/>
    <property type="match status" value="1"/>
</dbReference>
<keyword evidence="1" id="KW-0677">Repeat</keyword>
<dbReference type="InterPro" id="IPR051642">
    <property type="entry name" value="SWI6-like"/>
</dbReference>
<feature type="compositionally biased region" description="Low complexity" evidence="5">
    <location>
        <begin position="250"/>
        <end position="262"/>
    </location>
</feature>
<dbReference type="Pfam" id="PF04383">
    <property type="entry name" value="KilA-N"/>
    <property type="match status" value="1"/>
</dbReference>
<feature type="compositionally biased region" description="Polar residues" evidence="5">
    <location>
        <begin position="334"/>
        <end position="346"/>
    </location>
</feature>
<keyword evidence="4" id="KW-0175">Coiled coil</keyword>
<dbReference type="Pfam" id="PF00023">
    <property type="entry name" value="Ank"/>
    <property type="match status" value="1"/>
</dbReference>
<feature type="compositionally biased region" description="Polar residues" evidence="5">
    <location>
        <begin position="163"/>
        <end position="211"/>
    </location>
</feature>
<organism evidence="7 8">
    <name type="scientific">Coemansia interrupta</name>
    <dbReference type="NCBI Taxonomy" id="1126814"/>
    <lineage>
        <taxon>Eukaryota</taxon>
        <taxon>Fungi</taxon>
        <taxon>Fungi incertae sedis</taxon>
        <taxon>Zoopagomycota</taxon>
        <taxon>Kickxellomycotina</taxon>
        <taxon>Kickxellomycetes</taxon>
        <taxon>Kickxellales</taxon>
        <taxon>Kickxellaceae</taxon>
        <taxon>Coemansia</taxon>
    </lineage>
</organism>
<evidence type="ECO:0000256" key="4">
    <source>
        <dbReference type="SAM" id="Coils"/>
    </source>
</evidence>
<feature type="compositionally biased region" description="Polar residues" evidence="5">
    <location>
        <begin position="227"/>
        <end position="243"/>
    </location>
</feature>